<evidence type="ECO:0000256" key="1">
    <source>
        <dbReference type="SAM" id="MobiDB-lite"/>
    </source>
</evidence>
<keyword evidence="3" id="KW-1185">Reference proteome</keyword>
<proteinExistence type="predicted"/>
<feature type="compositionally biased region" description="Basic and acidic residues" evidence="1">
    <location>
        <begin position="13"/>
        <end position="27"/>
    </location>
</feature>
<sequence length="152" mass="15976">MVGLRSCASRSMVRSERGVEPDDAELLEHPPRTLRLFGQSAEHPLIGAAAVGVLQRRGAAPAGAAPVGERHEQGEVGVLEPVDQQHRGAVALPDPLGGGLRAVEVGDRDSAAAQEPPRHQQGMASAHTVGARDEHIPTGGEIVRDPRRNLPP</sequence>
<dbReference type="EMBL" id="JAGDYM010000001">
    <property type="protein sequence ID" value="MBO1900468.1"/>
    <property type="molecule type" value="Genomic_DNA"/>
</dbReference>
<accession>A0A939MGI2</accession>
<gene>
    <name evidence="2" type="ORF">J4H92_00715</name>
</gene>
<evidence type="ECO:0000313" key="3">
    <source>
        <dbReference type="Proteomes" id="UP000664382"/>
    </source>
</evidence>
<dbReference type="RefSeq" id="WP_208095101.1">
    <property type="nucleotide sequence ID" value="NZ_JAGDYM010000001.1"/>
</dbReference>
<dbReference type="AlphaFoldDB" id="A0A939MGI2"/>
<comment type="caution">
    <text evidence="2">The sequence shown here is derived from an EMBL/GenBank/DDBJ whole genome shotgun (WGS) entry which is preliminary data.</text>
</comment>
<organism evidence="2 3">
    <name type="scientific">Leucobacter weissii</name>
    <dbReference type="NCBI Taxonomy" id="1983706"/>
    <lineage>
        <taxon>Bacteria</taxon>
        <taxon>Bacillati</taxon>
        <taxon>Actinomycetota</taxon>
        <taxon>Actinomycetes</taxon>
        <taxon>Micrococcales</taxon>
        <taxon>Microbacteriaceae</taxon>
        <taxon>Leucobacter</taxon>
    </lineage>
</organism>
<dbReference type="Proteomes" id="UP000664382">
    <property type="component" value="Unassembled WGS sequence"/>
</dbReference>
<feature type="region of interest" description="Disordered" evidence="1">
    <location>
        <begin position="106"/>
        <end position="152"/>
    </location>
</feature>
<evidence type="ECO:0000313" key="2">
    <source>
        <dbReference type="EMBL" id="MBO1900468.1"/>
    </source>
</evidence>
<feature type="region of interest" description="Disordered" evidence="1">
    <location>
        <begin position="1"/>
        <end position="27"/>
    </location>
</feature>
<feature type="compositionally biased region" description="Basic and acidic residues" evidence="1">
    <location>
        <begin position="130"/>
        <end position="152"/>
    </location>
</feature>
<reference evidence="2" key="1">
    <citation type="submission" date="2021-03" db="EMBL/GenBank/DDBJ databases">
        <title>Leucobacter chromiisoli sp. nov., isolated from chromium-containing soil of chemical plant.</title>
        <authorList>
            <person name="Xu Z."/>
        </authorList>
    </citation>
    <scope>NUCLEOTIDE SEQUENCE</scope>
    <source>
        <strain evidence="2">S27</strain>
    </source>
</reference>
<name>A0A939MGI2_9MICO</name>
<protein>
    <submittedName>
        <fullName evidence="2">Uncharacterized protein</fullName>
    </submittedName>
</protein>